<dbReference type="FunFam" id="1.20.58.340:FF:000004">
    <property type="entry name" value="Magnesium transport protein CorA"/>
    <property type="match status" value="1"/>
</dbReference>
<name>A0AAJ5X7C7_9SPHN</name>
<dbReference type="CDD" id="cd12830">
    <property type="entry name" value="MtCorA-like"/>
    <property type="match status" value="1"/>
</dbReference>
<dbReference type="EMBL" id="CP119316">
    <property type="protein sequence ID" value="WEK45906.1"/>
    <property type="molecule type" value="Genomic_DNA"/>
</dbReference>
<evidence type="ECO:0000256" key="3">
    <source>
        <dbReference type="ARBA" id="ARBA00022448"/>
    </source>
</evidence>
<evidence type="ECO:0000256" key="4">
    <source>
        <dbReference type="ARBA" id="ARBA00022475"/>
    </source>
</evidence>
<dbReference type="Proteomes" id="UP001218362">
    <property type="component" value="Chromosome"/>
</dbReference>
<comment type="similarity">
    <text evidence="2">Belongs to the CorA metal ion transporter (MIT) (TC 1.A.35) family.</text>
</comment>
<keyword evidence="5 12" id="KW-0812">Transmembrane</keyword>
<keyword evidence="4" id="KW-1003">Cell membrane</keyword>
<evidence type="ECO:0000256" key="11">
    <source>
        <dbReference type="ARBA" id="ARBA00045497"/>
    </source>
</evidence>
<evidence type="ECO:0000313" key="14">
    <source>
        <dbReference type="Proteomes" id="UP001218362"/>
    </source>
</evidence>
<proteinExistence type="inferred from homology"/>
<evidence type="ECO:0000256" key="9">
    <source>
        <dbReference type="ARBA" id="ARBA00023136"/>
    </source>
</evidence>
<dbReference type="InterPro" id="IPR045861">
    <property type="entry name" value="CorA_cytoplasmic_dom"/>
</dbReference>
<evidence type="ECO:0000256" key="1">
    <source>
        <dbReference type="ARBA" id="ARBA00004651"/>
    </source>
</evidence>
<evidence type="ECO:0000256" key="8">
    <source>
        <dbReference type="ARBA" id="ARBA00023065"/>
    </source>
</evidence>
<keyword evidence="9 12" id="KW-0472">Membrane</keyword>
<dbReference type="PANTHER" id="PTHR46494">
    <property type="entry name" value="CORA FAMILY METAL ION TRANSPORTER (EUROFUNG)"/>
    <property type="match status" value="1"/>
</dbReference>
<evidence type="ECO:0000256" key="12">
    <source>
        <dbReference type="SAM" id="Phobius"/>
    </source>
</evidence>
<feature type="transmembrane region" description="Helical" evidence="12">
    <location>
        <begin position="297"/>
        <end position="317"/>
    </location>
</feature>
<dbReference type="GO" id="GO:0050897">
    <property type="term" value="F:cobalt ion binding"/>
    <property type="evidence" value="ECO:0007669"/>
    <property type="project" value="TreeGrafter"/>
</dbReference>
<dbReference type="KEGG" id="acob:P0Y56_12840"/>
<dbReference type="InterPro" id="IPR002523">
    <property type="entry name" value="MgTranspt_CorA/ZnTranspt_ZntB"/>
</dbReference>
<organism evidence="13 14">
    <name type="scientific">Candidatus Andeanibacterium colombiense</name>
    <dbReference type="NCBI Taxonomy" id="3121345"/>
    <lineage>
        <taxon>Bacteria</taxon>
        <taxon>Pseudomonadati</taxon>
        <taxon>Pseudomonadota</taxon>
        <taxon>Alphaproteobacteria</taxon>
        <taxon>Sphingomonadales</taxon>
        <taxon>Sphingomonadaceae</taxon>
        <taxon>Candidatus Andeanibacterium</taxon>
    </lineage>
</organism>
<dbReference type="Pfam" id="PF01544">
    <property type="entry name" value="CorA"/>
    <property type="match status" value="1"/>
</dbReference>
<keyword evidence="6" id="KW-0460">Magnesium</keyword>
<dbReference type="SUPFAM" id="SSF143865">
    <property type="entry name" value="CorA soluble domain-like"/>
    <property type="match status" value="1"/>
</dbReference>
<evidence type="ECO:0000256" key="7">
    <source>
        <dbReference type="ARBA" id="ARBA00022989"/>
    </source>
</evidence>
<evidence type="ECO:0000256" key="2">
    <source>
        <dbReference type="ARBA" id="ARBA00009765"/>
    </source>
</evidence>
<dbReference type="PANTHER" id="PTHR46494:SF1">
    <property type="entry name" value="CORA FAMILY METAL ION TRANSPORTER (EUROFUNG)"/>
    <property type="match status" value="1"/>
</dbReference>
<reference evidence="13" key="1">
    <citation type="submission" date="2023-03" db="EMBL/GenBank/DDBJ databases">
        <title>Andean soil-derived lignocellulolytic bacterial consortium as a source of novel taxa and putative plastic-active enzymes.</title>
        <authorList>
            <person name="Diaz-Garcia L."/>
            <person name="Chuvochina M."/>
            <person name="Feuerriegel G."/>
            <person name="Bunk B."/>
            <person name="Sproer C."/>
            <person name="Streit W.R."/>
            <person name="Rodriguez L.M."/>
            <person name="Overmann J."/>
            <person name="Jimenez D.J."/>
        </authorList>
    </citation>
    <scope>NUCLEOTIDE SEQUENCE</scope>
    <source>
        <strain evidence="13">MAG 26</strain>
    </source>
</reference>
<gene>
    <name evidence="13" type="ORF">P0Y56_12840</name>
</gene>
<evidence type="ECO:0000313" key="13">
    <source>
        <dbReference type="EMBL" id="WEK45906.1"/>
    </source>
</evidence>
<comment type="function">
    <text evidence="11">Mediates influx of magnesium ions. Alternates between open and closed states. Activated by low cytoplasmic Mg(2+) levels. Inactive when cytoplasmic Mg(2+) levels are high.</text>
</comment>
<dbReference type="InterPro" id="IPR045863">
    <property type="entry name" value="CorA_TM1_TM2"/>
</dbReference>
<feature type="transmembrane region" description="Helical" evidence="12">
    <location>
        <begin position="266"/>
        <end position="285"/>
    </location>
</feature>
<dbReference type="SUPFAM" id="SSF144083">
    <property type="entry name" value="Magnesium transport protein CorA, transmembrane region"/>
    <property type="match status" value="1"/>
</dbReference>
<dbReference type="GO" id="GO:0005886">
    <property type="term" value="C:plasma membrane"/>
    <property type="evidence" value="ECO:0007669"/>
    <property type="project" value="UniProtKB-SubCell"/>
</dbReference>
<dbReference type="GO" id="GO:0000287">
    <property type="term" value="F:magnesium ion binding"/>
    <property type="evidence" value="ECO:0007669"/>
    <property type="project" value="TreeGrafter"/>
</dbReference>
<sequence length="323" mass="35691">MTIVAARRYSGGRVIDDKLDLATCTLPVPNGQFDWIGVADPTPAELELLQRRYDLHPLAVEDALTQGQGAKAEAFGKQLFVLATTAALDGKEQIVYGQTAIFLGSDFIITVRQGSDRGHAALRRSLEARVNKLSEGPDVVLHGLLDYLVDAYTPLLDALDKAVEEMEEGAIAGFPDQARIRRIFRLRRRLRRFEANVGHMEEVAGKLASTDLPAIDAKAKPYFSDIYDHVRHSLGRGRGLNDTLGSIVEVASLLEQNRQGAITRQLAAWAAILGVPTAIAGIYGMNFQYMPELRWEYGYYAVLAVIAAICAGLFWQFKRIGWF</sequence>
<dbReference type="GO" id="GO:0015095">
    <property type="term" value="F:magnesium ion transmembrane transporter activity"/>
    <property type="evidence" value="ECO:0007669"/>
    <property type="project" value="TreeGrafter"/>
</dbReference>
<evidence type="ECO:0000256" key="10">
    <source>
        <dbReference type="ARBA" id="ARBA00034269"/>
    </source>
</evidence>
<comment type="subcellular location">
    <subcellularLocation>
        <location evidence="1">Cell membrane</location>
        <topology evidence="1">Multi-pass membrane protein</topology>
    </subcellularLocation>
</comment>
<dbReference type="Gene3D" id="1.20.58.340">
    <property type="entry name" value="Magnesium transport protein CorA, transmembrane region"/>
    <property type="match status" value="2"/>
</dbReference>
<keyword evidence="3" id="KW-0813">Transport</keyword>
<comment type="catalytic activity">
    <reaction evidence="10">
        <text>Mg(2+)(in) = Mg(2+)(out)</text>
        <dbReference type="Rhea" id="RHEA:29827"/>
        <dbReference type="ChEBI" id="CHEBI:18420"/>
    </reaction>
</comment>
<evidence type="ECO:0000256" key="6">
    <source>
        <dbReference type="ARBA" id="ARBA00022842"/>
    </source>
</evidence>
<keyword evidence="7 12" id="KW-1133">Transmembrane helix</keyword>
<evidence type="ECO:0000256" key="5">
    <source>
        <dbReference type="ARBA" id="ARBA00022692"/>
    </source>
</evidence>
<accession>A0AAJ5X7C7</accession>
<protein>
    <submittedName>
        <fullName evidence="13">Magnesium and cobalt transport protein CorA</fullName>
    </submittedName>
</protein>
<dbReference type="GO" id="GO:0015087">
    <property type="term" value="F:cobalt ion transmembrane transporter activity"/>
    <property type="evidence" value="ECO:0007669"/>
    <property type="project" value="TreeGrafter"/>
</dbReference>
<keyword evidence="8" id="KW-0406">Ion transport</keyword>
<dbReference type="Gene3D" id="3.30.460.20">
    <property type="entry name" value="CorA soluble domain-like"/>
    <property type="match status" value="1"/>
</dbReference>
<dbReference type="AlphaFoldDB" id="A0AAJ5X7C7"/>